<dbReference type="InterPro" id="IPR007110">
    <property type="entry name" value="Ig-like_dom"/>
</dbReference>
<feature type="domain" description="Ig-like" evidence="6">
    <location>
        <begin position="563"/>
        <end position="645"/>
    </location>
</feature>
<dbReference type="InterPro" id="IPR013783">
    <property type="entry name" value="Ig-like_fold"/>
</dbReference>
<evidence type="ECO:0000256" key="1">
    <source>
        <dbReference type="ARBA" id="ARBA00004834"/>
    </source>
</evidence>
<dbReference type="SUPFAM" id="SSF48726">
    <property type="entry name" value="Immunoglobulin"/>
    <property type="match status" value="2"/>
</dbReference>
<protein>
    <submittedName>
        <fullName evidence="7">Family 43 glycosylhydrolase</fullName>
    </submittedName>
</protein>
<dbReference type="Gene3D" id="2.60.40.10">
    <property type="entry name" value="Immunoglobulins"/>
    <property type="match status" value="2"/>
</dbReference>
<evidence type="ECO:0000256" key="3">
    <source>
        <dbReference type="ARBA" id="ARBA00022801"/>
    </source>
</evidence>
<evidence type="ECO:0000256" key="5">
    <source>
        <dbReference type="SAM" id="SignalP"/>
    </source>
</evidence>
<reference evidence="7 8" key="2">
    <citation type="submission" date="2023-12" db="EMBL/GenBank/DDBJ databases">
        <title>Description of an unclassified Opitutus bacterium of Verrucomicrobiota.</title>
        <authorList>
            <person name="Zhang D.-F."/>
        </authorList>
    </citation>
    <scope>NUCLEOTIDE SEQUENCE [LARGE SCALE GENOMIC DNA]</scope>
    <source>
        <strain evidence="7 8">WL0086</strain>
    </source>
</reference>
<dbReference type="PANTHER" id="PTHR43301:SF3">
    <property type="entry name" value="ARABINAN ENDO-1,5-ALPHA-L-ARABINOSIDASE A-RELATED"/>
    <property type="match status" value="1"/>
</dbReference>
<gene>
    <name evidence="7" type="ORF">K1X11_014410</name>
</gene>
<evidence type="ECO:0000256" key="2">
    <source>
        <dbReference type="ARBA" id="ARBA00009865"/>
    </source>
</evidence>
<evidence type="ECO:0000259" key="6">
    <source>
        <dbReference type="PROSITE" id="PS50835"/>
    </source>
</evidence>
<dbReference type="Pfam" id="PF16369">
    <property type="entry name" value="GH43_C"/>
    <property type="match status" value="1"/>
</dbReference>
<dbReference type="InterPro" id="IPR023296">
    <property type="entry name" value="Glyco_hydro_beta-prop_sf"/>
</dbReference>
<dbReference type="InterPro" id="IPR013098">
    <property type="entry name" value="Ig_I-set"/>
</dbReference>
<feature type="domain" description="Ig-like" evidence="6">
    <location>
        <begin position="479"/>
        <end position="561"/>
    </location>
</feature>
<sequence length="925" mass="96220">MNRLCLLPLLACLGCAIVASAQDPTPAPTFTNVTVHDPSIMRAADGTFYIYGSHLASARSTDLMHWEQLSTSATVGNVLQPNPATEFSEVLTWAQTNTFWAPDTIRLADGRYYFYYNACRGDSPLSAMGLAISAAPDGPFAHDSVLLYSGMAGTSEDGTPYNAAVHPNVVDPTVFFDAADRLWMVYGSYSGGIFIMELDPTTGRPLPDQGYGQHLIGRNHSRIEGAYILYSPESDYYYMFLSYGGLAADGGYNIRVARSRAPDGPYLDANGTDLSTVGGPNGSFFDDAAIAPHGVKLMGNYQFSTAPGESGGSQGYVSPGHNSAYYDPATGRYFLVFHTRFVGRGEIHEVRVHQMWLNADDWPVVGPQRYAGETLTATDAGRIVGDYKLINHGKDISATVKTSSLITLQPDGTIIGAESGTWSLSAENAATLTLGASTYRGVFARQWDQDRSRWLLTFSALNADGTAVWGNKVAVDTAPQWLTAPADQAVSTGATVTLTAMASGDPEPTYQWRKDGAPIAGATRATLTLNDVAVTDSGDYTVVATSRAGSATSAAATVLVTVPPIRITTHPVSLTQTAGSNAQLSVIAEADGALTYQWFRNDVAVAGATAATLDLNPLQPSDAGDYTVAVTSGSGTVSSRLARITVATPQPGRLANASVRSVAGLGGNPLIIGMVVDGGSKDVLIRAVGPTLASEYGVGGTLPDPEFKLYAAAGGEPIAANDNWGDNGQAATLAALFGSLGAFPLPDTSSGDAALVADASGPFTVHVNNEPAGSSGVVIVEAYDATETTSPRLLNISARNFAGTGDETLIAGFVIDGNTPKRLLIRGVGPTLAAPPFNLGGVLADPVLEIHTRINDVDTVVATNDDWADEAGVIAASQASGAFALVDGSADAAIVVTLPAGSYTAHVAGANGSTGEAIVEVYELP</sequence>
<accession>A0ABZ1C426</accession>
<keyword evidence="5" id="KW-0732">Signal</keyword>
<evidence type="ECO:0000313" key="7">
    <source>
        <dbReference type="EMBL" id="WRQ86003.1"/>
    </source>
</evidence>
<keyword evidence="8" id="KW-1185">Reference proteome</keyword>
<dbReference type="InterPro" id="IPR003599">
    <property type="entry name" value="Ig_sub"/>
</dbReference>
<dbReference type="PROSITE" id="PS50835">
    <property type="entry name" value="IG_LIKE"/>
    <property type="match status" value="2"/>
</dbReference>
<dbReference type="InterPro" id="IPR032291">
    <property type="entry name" value="Abn2_C"/>
</dbReference>
<organism evidence="7 8">
    <name type="scientific">Actomonas aquatica</name>
    <dbReference type="NCBI Taxonomy" id="2866162"/>
    <lineage>
        <taxon>Bacteria</taxon>
        <taxon>Pseudomonadati</taxon>
        <taxon>Verrucomicrobiota</taxon>
        <taxon>Opitutia</taxon>
        <taxon>Opitutales</taxon>
        <taxon>Opitutaceae</taxon>
        <taxon>Actomonas</taxon>
    </lineage>
</organism>
<feature type="chain" id="PRO_5046606170" evidence="5">
    <location>
        <begin position="22"/>
        <end position="925"/>
    </location>
</feature>
<dbReference type="SMART" id="SM00408">
    <property type="entry name" value="IGc2"/>
    <property type="match status" value="2"/>
</dbReference>
<dbReference type="PANTHER" id="PTHR43301">
    <property type="entry name" value="ARABINAN ENDO-1,5-ALPHA-L-ARABINOSIDASE"/>
    <property type="match status" value="1"/>
</dbReference>
<feature type="signal peptide" evidence="5">
    <location>
        <begin position="1"/>
        <end position="21"/>
    </location>
</feature>
<evidence type="ECO:0000256" key="4">
    <source>
        <dbReference type="ARBA" id="ARBA00023295"/>
    </source>
</evidence>
<dbReference type="Gene3D" id="2.40.128.10">
    <property type="match status" value="1"/>
</dbReference>
<dbReference type="SMART" id="SM00409">
    <property type="entry name" value="IG"/>
    <property type="match status" value="2"/>
</dbReference>
<dbReference type="Proteomes" id="UP000738431">
    <property type="component" value="Chromosome"/>
</dbReference>
<dbReference type="InterPro" id="IPR036179">
    <property type="entry name" value="Ig-like_dom_sf"/>
</dbReference>
<dbReference type="EMBL" id="CP139781">
    <property type="protein sequence ID" value="WRQ86003.1"/>
    <property type="molecule type" value="Genomic_DNA"/>
</dbReference>
<dbReference type="InterPro" id="IPR006710">
    <property type="entry name" value="Glyco_hydro_43"/>
</dbReference>
<comment type="similarity">
    <text evidence="2">Belongs to the glycosyl hydrolase 43 family.</text>
</comment>
<comment type="pathway">
    <text evidence="1">Glycan metabolism; L-arabinan degradation.</text>
</comment>
<proteinExistence type="inferred from homology"/>
<dbReference type="Pfam" id="PF04616">
    <property type="entry name" value="Glyco_hydro_43"/>
    <property type="match status" value="1"/>
</dbReference>
<dbReference type="CDD" id="cd18832">
    <property type="entry name" value="GH43_GsAbnA-like"/>
    <property type="match status" value="1"/>
</dbReference>
<reference evidence="7 8" key="1">
    <citation type="submission" date="2021-08" db="EMBL/GenBank/DDBJ databases">
        <authorList>
            <person name="Zhang D."/>
            <person name="Zhang A."/>
            <person name="Wang L."/>
        </authorList>
    </citation>
    <scope>NUCLEOTIDE SEQUENCE [LARGE SCALE GENOMIC DNA]</scope>
    <source>
        <strain evidence="7 8">WL0086</strain>
    </source>
</reference>
<dbReference type="Gene3D" id="2.115.10.20">
    <property type="entry name" value="Glycosyl hydrolase domain, family 43"/>
    <property type="match status" value="1"/>
</dbReference>
<keyword evidence="3" id="KW-0378">Hydrolase</keyword>
<dbReference type="SUPFAM" id="SSF75005">
    <property type="entry name" value="Arabinanase/levansucrase/invertase"/>
    <property type="match status" value="1"/>
</dbReference>
<dbReference type="InterPro" id="IPR050727">
    <property type="entry name" value="GH43_arabinanases"/>
</dbReference>
<evidence type="ECO:0000313" key="8">
    <source>
        <dbReference type="Proteomes" id="UP000738431"/>
    </source>
</evidence>
<keyword evidence="4" id="KW-0326">Glycosidase</keyword>
<dbReference type="InterPro" id="IPR003598">
    <property type="entry name" value="Ig_sub2"/>
</dbReference>
<dbReference type="Pfam" id="PF07679">
    <property type="entry name" value="I-set"/>
    <property type="match status" value="1"/>
</dbReference>
<name>A0ABZ1C426_9BACT</name>